<dbReference type="InterPro" id="IPR051911">
    <property type="entry name" value="SDR_oxidoreductase"/>
</dbReference>
<evidence type="ECO:0008006" key="6">
    <source>
        <dbReference type="Google" id="ProtNLM"/>
    </source>
</evidence>
<dbReference type="Proteomes" id="UP000242791">
    <property type="component" value="Unassembled WGS sequence"/>
</dbReference>
<dbReference type="PANTHER" id="PTHR43976:SF16">
    <property type="entry name" value="SHORT-CHAIN DEHYDROGENASE_REDUCTASE FAMILY PROTEIN"/>
    <property type="match status" value="1"/>
</dbReference>
<evidence type="ECO:0000313" key="4">
    <source>
        <dbReference type="EMBL" id="OJD27207.1"/>
    </source>
</evidence>
<dbReference type="Gene3D" id="3.40.50.720">
    <property type="entry name" value="NAD(P)-binding Rossmann-like Domain"/>
    <property type="match status" value="1"/>
</dbReference>
<dbReference type="OrthoDB" id="1274115at2759"/>
<sequence>MAGDRLLFRLWEAGAKILRLDLADSELKITTAVKAAIDIYGAIDVLVNNAGYLEAGVLEGLRIKKFIGQFRTNLFGTSNVTRSILPRFRSRRAGTIVVIGSVAGWQGALGGSAYNSSKSTVAGMFEALQQETAHLGIRSPLIELGLFRTYVFSPTNACKSVCPISDYATATKMMDEFLAAKAGNEPGDPRKAVEVVIDVVKNEGVGKDREFPASLPLGRAALEIIRKHIGAP</sequence>
<dbReference type="InterPro" id="IPR002347">
    <property type="entry name" value="SDR_fam"/>
</dbReference>
<reference evidence="4 5" key="1">
    <citation type="submission" date="2015-08" db="EMBL/GenBank/DDBJ databases">
        <title>Emmonsia species relationships and genome sequence.</title>
        <authorList>
            <person name="Cuomo C.A."/>
            <person name="Schwartz I.S."/>
            <person name="Kenyon C."/>
            <person name="De Hoog G.S."/>
            <person name="Govender N.P."/>
            <person name="Botha A."/>
            <person name="Moreno L."/>
            <person name="De Vries M."/>
            <person name="Munoz J.F."/>
            <person name="Stielow J.B."/>
        </authorList>
    </citation>
    <scope>NUCLEOTIDE SEQUENCE [LARGE SCALE GENOMIC DNA]</scope>
    <source>
        <strain evidence="4 5">EI222</strain>
    </source>
</reference>
<evidence type="ECO:0000256" key="3">
    <source>
        <dbReference type="RuleBase" id="RU000363"/>
    </source>
</evidence>
<dbReference type="STRING" id="1658174.A0A1J9RF48"/>
<proteinExistence type="inferred from homology"/>
<comment type="similarity">
    <text evidence="1 3">Belongs to the short-chain dehydrogenases/reductases (SDR) family.</text>
</comment>
<dbReference type="PANTHER" id="PTHR43976">
    <property type="entry name" value="SHORT CHAIN DEHYDROGENASE"/>
    <property type="match status" value="1"/>
</dbReference>
<dbReference type="GO" id="GO:0016491">
    <property type="term" value="F:oxidoreductase activity"/>
    <property type="evidence" value="ECO:0007669"/>
    <property type="project" value="UniProtKB-KW"/>
</dbReference>
<evidence type="ECO:0000256" key="1">
    <source>
        <dbReference type="ARBA" id="ARBA00006484"/>
    </source>
</evidence>
<accession>A0A1J9RF48</accession>
<protein>
    <recommendedName>
        <fullName evidence="6">NAD(P)-binding protein</fullName>
    </recommendedName>
</protein>
<dbReference type="PRINTS" id="PR00080">
    <property type="entry name" value="SDRFAMILY"/>
</dbReference>
<evidence type="ECO:0000313" key="5">
    <source>
        <dbReference type="Proteomes" id="UP000242791"/>
    </source>
</evidence>
<dbReference type="PRINTS" id="PR00081">
    <property type="entry name" value="GDHRDH"/>
</dbReference>
<dbReference type="VEuPathDB" id="FungiDB:ACJ73_01412"/>
<dbReference type="Pfam" id="PF00106">
    <property type="entry name" value="adh_short"/>
    <property type="match status" value="1"/>
</dbReference>
<comment type="caution">
    <text evidence="4">The sequence shown here is derived from an EMBL/GenBank/DDBJ whole genome shotgun (WGS) entry which is preliminary data.</text>
</comment>
<dbReference type="EMBL" id="LGTZ01000127">
    <property type="protein sequence ID" value="OJD27207.1"/>
    <property type="molecule type" value="Genomic_DNA"/>
</dbReference>
<dbReference type="AlphaFoldDB" id="A0A1J9RF48"/>
<keyword evidence="5" id="KW-1185">Reference proteome</keyword>
<organism evidence="4 5">
    <name type="scientific">Blastomyces percursus</name>
    <dbReference type="NCBI Taxonomy" id="1658174"/>
    <lineage>
        <taxon>Eukaryota</taxon>
        <taxon>Fungi</taxon>
        <taxon>Dikarya</taxon>
        <taxon>Ascomycota</taxon>
        <taxon>Pezizomycotina</taxon>
        <taxon>Eurotiomycetes</taxon>
        <taxon>Eurotiomycetidae</taxon>
        <taxon>Onygenales</taxon>
        <taxon>Ajellomycetaceae</taxon>
        <taxon>Blastomyces</taxon>
    </lineage>
</organism>
<dbReference type="SUPFAM" id="SSF51735">
    <property type="entry name" value="NAD(P)-binding Rossmann-fold domains"/>
    <property type="match status" value="1"/>
</dbReference>
<dbReference type="InterPro" id="IPR036291">
    <property type="entry name" value="NAD(P)-bd_dom_sf"/>
</dbReference>
<name>A0A1J9RF48_9EURO</name>
<keyword evidence="2" id="KW-0560">Oxidoreductase</keyword>
<gene>
    <name evidence="4" type="ORF">ACJ73_01412</name>
</gene>
<evidence type="ECO:0000256" key="2">
    <source>
        <dbReference type="ARBA" id="ARBA00023002"/>
    </source>
</evidence>